<proteinExistence type="predicted"/>
<dbReference type="AlphaFoldDB" id="A0A0A8Z7D1"/>
<protein>
    <submittedName>
        <fullName evidence="1">Uncharacterized protein</fullName>
    </submittedName>
</protein>
<sequence length="41" mass="4468">MIVWLRGGNLLSLCLVLVFRCAVLFLGSGSSDDYTYGSHCT</sequence>
<name>A0A0A8Z7D1_ARUDO</name>
<accession>A0A0A8Z7D1</accession>
<dbReference type="EMBL" id="GBRH01263189">
    <property type="protein sequence ID" value="JAD34706.1"/>
    <property type="molecule type" value="Transcribed_RNA"/>
</dbReference>
<reference evidence="1" key="2">
    <citation type="journal article" date="2015" name="Data Brief">
        <title>Shoot transcriptome of the giant reed, Arundo donax.</title>
        <authorList>
            <person name="Barrero R.A."/>
            <person name="Guerrero F.D."/>
            <person name="Moolhuijzen P."/>
            <person name="Goolsby J.A."/>
            <person name="Tidwell J."/>
            <person name="Bellgard S.E."/>
            <person name="Bellgard M.I."/>
        </authorList>
    </citation>
    <scope>NUCLEOTIDE SEQUENCE</scope>
    <source>
        <tissue evidence="1">Shoot tissue taken approximately 20 cm above the soil surface</tissue>
    </source>
</reference>
<reference evidence="1" key="1">
    <citation type="submission" date="2014-09" db="EMBL/GenBank/DDBJ databases">
        <authorList>
            <person name="Magalhaes I.L.F."/>
            <person name="Oliveira U."/>
            <person name="Santos F.R."/>
            <person name="Vidigal T.H.D.A."/>
            <person name="Brescovit A.D."/>
            <person name="Santos A.J."/>
        </authorList>
    </citation>
    <scope>NUCLEOTIDE SEQUENCE</scope>
    <source>
        <tissue evidence="1">Shoot tissue taken approximately 20 cm above the soil surface</tissue>
    </source>
</reference>
<evidence type="ECO:0000313" key="1">
    <source>
        <dbReference type="EMBL" id="JAD34706.1"/>
    </source>
</evidence>
<organism evidence="1">
    <name type="scientific">Arundo donax</name>
    <name type="common">Giant reed</name>
    <name type="synonym">Donax arundinaceus</name>
    <dbReference type="NCBI Taxonomy" id="35708"/>
    <lineage>
        <taxon>Eukaryota</taxon>
        <taxon>Viridiplantae</taxon>
        <taxon>Streptophyta</taxon>
        <taxon>Embryophyta</taxon>
        <taxon>Tracheophyta</taxon>
        <taxon>Spermatophyta</taxon>
        <taxon>Magnoliopsida</taxon>
        <taxon>Liliopsida</taxon>
        <taxon>Poales</taxon>
        <taxon>Poaceae</taxon>
        <taxon>PACMAD clade</taxon>
        <taxon>Arundinoideae</taxon>
        <taxon>Arundineae</taxon>
        <taxon>Arundo</taxon>
    </lineage>
</organism>